<evidence type="ECO:0000256" key="1">
    <source>
        <dbReference type="SAM" id="Phobius"/>
    </source>
</evidence>
<dbReference type="EMBL" id="LBSF01000049">
    <property type="protein sequence ID" value="KKQ10943.1"/>
    <property type="molecule type" value="Genomic_DNA"/>
</dbReference>
<comment type="caution">
    <text evidence="2">The sequence shown here is derived from an EMBL/GenBank/DDBJ whole genome shotgun (WGS) entry which is preliminary data.</text>
</comment>
<dbReference type="Proteomes" id="UP000034075">
    <property type="component" value="Unassembled WGS sequence"/>
</dbReference>
<name>A0A0G0EVH6_9BACT</name>
<keyword evidence="1" id="KW-1133">Transmembrane helix</keyword>
<evidence type="ECO:0000313" key="2">
    <source>
        <dbReference type="EMBL" id="KKQ10943.1"/>
    </source>
</evidence>
<gene>
    <name evidence="2" type="ORF">US24_C0049G0005</name>
</gene>
<proteinExistence type="predicted"/>
<evidence type="ECO:0000313" key="3">
    <source>
        <dbReference type="Proteomes" id="UP000034075"/>
    </source>
</evidence>
<sequence length="258" mass="29214">MEKNKKLLLIIIGIILSLLIFILPIIFLVRVTISGVRNIASNNSKTITNSEEIEKKVEVSQNEAYVSAFSTEEVKDTKELSHIKIWVNANLFHMDAITSYTVKNIKVEGYRKGKVAIVKPGHVSNTLSSLNYIWGPYEDEMKSAEIKDSGRTITFNVVDVAHYYDEVSKVGSAMPTWGIFLKELGEFNYRKIMDSENLFESVNVLKYASVEPNDVNLSISFDVEMVFEDGTKWVKRFSAELDGAQIVENNSYSVKLSY</sequence>
<dbReference type="AlphaFoldDB" id="A0A0G0EVH6"/>
<organism evidence="2 3">
    <name type="scientific">candidate division WS6 bacterium GW2011_GWC2_36_7</name>
    <dbReference type="NCBI Taxonomy" id="1619091"/>
    <lineage>
        <taxon>Bacteria</taxon>
        <taxon>Candidatus Dojkabacteria</taxon>
    </lineage>
</organism>
<keyword evidence="1" id="KW-0812">Transmembrane</keyword>
<feature type="transmembrane region" description="Helical" evidence="1">
    <location>
        <begin position="7"/>
        <end position="29"/>
    </location>
</feature>
<keyword evidence="1" id="KW-0472">Membrane</keyword>
<accession>A0A0G0EVH6</accession>
<reference evidence="2" key="1">
    <citation type="journal article" date="2015" name="Nature">
        <title>rRNA introns, odd ribosomes, and small enigmatic genomes across a large radiation of phyla.</title>
        <authorList>
            <person name="Brown C.T."/>
            <person name="Hug L.A."/>
            <person name="Thomas B.C."/>
            <person name="Sharon I."/>
            <person name="Castelle C.J."/>
            <person name="Singh A."/>
            <person name="Wilkins M.J."/>
            <person name="Williams K.H."/>
            <person name="Banfield J.F."/>
        </authorList>
    </citation>
    <scope>NUCLEOTIDE SEQUENCE [LARGE SCALE GENOMIC DNA]</scope>
</reference>
<protein>
    <submittedName>
        <fullName evidence="2">Uncharacterized protein</fullName>
    </submittedName>
</protein>